<evidence type="ECO:0000256" key="12">
    <source>
        <dbReference type="ARBA" id="ARBA00072917"/>
    </source>
</evidence>
<dbReference type="InterPro" id="IPR020058">
    <property type="entry name" value="Glu/Gln-tRNA-synth_Ib_cat-dom"/>
</dbReference>
<evidence type="ECO:0000259" key="16">
    <source>
        <dbReference type="Pfam" id="PF00749"/>
    </source>
</evidence>
<proteinExistence type="inferred from homology"/>
<dbReference type="SUPFAM" id="SSF48163">
    <property type="entry name" value="An anticodon-binding domain of class I aminoacyl-tRNA synthetases"/>
    <property type="match status" value="1"/>
</dbReference>
<evidence type="ECO:0000256" key="1">
    <source>
        <dbReference type="ARBA" id="ARBA00004173"/>
    </source>
</evidence>
<dbReference type="InterPro" id="IPR000073">
    <property type="entry name" value="AB_hydrolase_1"/>
</dbReference>
<evidence type="ECO:0000256" key="6">
    <source>
        <dbReference type="ARBA" id="ARBA00022679"/>
    </source>
</evidence>
<dbReference type="InterPro" id="IPR008925">
    <property type="entry name" value="aa_tRNA-synth_I_cd-bd_sf"/>
</dbReference>
<dbReference type="InterPro" id="IPR008220">
    <property type="entry name" value="HAT_MetX-like"/>
</dbReference>
<reference evidence="17 18" key="1">
    <citation type="submission" date="2016-03" db="EMBL/GenBank/DDBJ databases">
        <title>Comparative genomics of the ectomycorrhizal sister species Rhizopogon vinicolor and Rhizopogon vesiculosus (Basidiomycota: Boletales) reveals a divergence of the mating type B locus.</title>
        <authorList>
            <person name="Mujic A.B."/>
            <person name="Kuo A."/>
            <person name="Tritt A."/>
            <person name="Lipzen A."/>
            <person name="Chen C."/>
            <person name="Johnson J."/>
            <person name="Sharma A."/>
            <person name="Barry K."/>
            <person name="Grigoriev I.V."/>
            <person name="Spatafora J.W."/>
        </authorList>
    </citation>
    <scope>NUCLEOTIDE SEQUENCE [LARGE SCALE GENOMIC DNA]</scope>
    <source>
        <strain evidence="17 18">AM-OR11-056</strain>
    </source>
</reference>
<evidence type="ECO:0000256" key="8">
    <source>
        <dbReference type="ARBA" id="ARBA00022840"/>
    </source>
</evidence>
<evidence type="ECO:0000313" key="18">
    <source>
        <dbReference type="Proteomes" id="UP000183567"/>
    </source>
</evidence>
<dbReference type="CDD" id="cd00808">
    <property type="entry name" value="GluRS_core"/>
    <property type="match status" value="1"/>
</dbReference>
<comment type="similarity">
    <text evidence="3">Belongs to the class-I aminoacyl-tRNA synthetase family. Glutamate--tRNA ligase type 1 subfamily.</text>
</comment>
<dbReference type="Gene3D" id="3.40.50.620">
    <property type="entry name" value="HUPs"/>
    <property type="match status" value="1"/>
</dbReference>
<protein>
    <recommendedName>
        <fullName evidence="12">Glutamate--tRNA ligase, mitochondrial</fullName>
        <ecNumber evidence="4">6.1.1.17</ecNumber>
    </recommendedName>
    <alternativeName>
        <fullName evidence="11">Glutamyl-tRNA synthetase</fullName>
    </alternativeName>
</protein>
<dbReference type="GO" id="GO:0006424">
    <property type="term" value="P:glutamyl-tRNA aminoacylation"/>
    <property type="evidence" value="ECO:0007669"/>
    <property type="project" value="InterPro"/>
</dbReference>
<organism evidence="17 18">
    <name type="scientific">Rhizopogon vesiculosus</name>
    <dbReference type="NCBI Taxonomy" id="180088"/>
    <lineage>
        <taxon>Eukaryota</taxon>
        <taxon>Fungi</taxon>
        <taxon>Dikarya</taxon>
        <taxon>Basidiomycota</taxon>
        <taxon>Agaricomycotina</taxon>
        <taxon>Agaricomycetes</taxon>
        <taxon>Agaricomycetidae</taxon>
        <taxon>Boletales</taxon>
        <taxon>Suillineae</taxon>
        <taxon>Rhizopogonaceae</taxon>
        <taxon>Rhizopogon</taxon>
    </lineage>
</organism>
<evidence type="ECO:0000256" key="10">
    <source>
        <dbReference type="ARBA" id="ARBA00023146"/>
    </source>
</evidence>
<dbReference type="InterPro" id="IPR000924">
    <property type="entry name" value="Glu/Gln-tRNA-synth"/>
</dbReference>
<keyword evidence="8 13" id="KW-0067">ATP-binding</keyword>
<comment type="subcellular location">
    <subcellularLocation>
        <location evidence="1">Mitochondrion</location>
    </subcellularLocation>
</comment>
<dbReference type="PROSITE" id="PS00178">
    <property type="entry name" value="AA_TRNA_LIGASE_I"/>
    <property type="match status" value="1"/>
</dbReference>
<dbReference type="NCBIfam" id="TIGR01392">
    <property type="entry name" value="homoserO_Ac_trn"/>
    <property type="match status" value="1"/>
</dbReference>
<dbReference type="GO" id="GO:0000049">
    <property type="term" value="F:tRNA binding"/>
    <property type="evidence" value="ECO:0007669"/>
    <property type="project" value="InterPro"/>
</dbReference>
<dbReference type="GO" id="GO:0008270">
    <property type="term" value="F:zinc ion binding"/>
    <property type="evidence" value="ECO:0007669"/>
    <property type="project" value="InterPro"/>
</dbReference>
<evidence type="ECO:0000256" key="7">
    <source>
        <dbReference type="ARBA" id="ARBA00022741"/>
    </source>
</evidence>
<dbReference type="SUPFAM" id="SSF53474">
    <property type="entry name" value="alpha/beta-Hydrolases"/>
    <property type="match status" value="1"/>
</dbReference>
<dbReference type="InterPro" id="IPR004527">
    <property type="entry name" value="Glu-tRNA-ligase_bac/mito"/>
</dbReference>
<dbReference type="AlphaFoldDB" id="A0A1J8QIS5"/>
<dbReference type="HAMAP" id="MF_00296">
    <property type="entry name" value="MetX_acyltransf"/>
    <property type="match status" value="1"/>
</dbReference>
<evidence type="ECO:0000256" key="14">
    <source>
        <dbReference type="SAM" id="MobiDB-lite"/>
    </source>
</evidence>
<dbReference type="SUPFAM" id="SSF52374">
    <property type="entry name" value="Nucleotidylyl transferase"/>
    <property type="match status" value="1"/>
</dbReference>
<dbReference type="Pfam" id="PF00749">
    <property type="entry name" value="tRNA-synt_1c"/>
    <property type="match status" value="1"/>
</dbReference>
<gene>
    <name evidence="17" type="ORF">AZE42_09117</name>
</gene>
<dbReference type="PANTHER" id="PTHR32268:SF11">
    <property type="entry name" value="HOMOSERINE O-ACETYLTRANSFERASE"/>
    <property type="match status" value="1"/>
</dbReference>
<dbReference type="GO" id="GO:0009086">
    <property type="term" value="P:methionine biosynthetic process"/>
    <property type="evidence" value="ECO:0007669"/>
    <property type="project" value="TreeGrafter"/>
</dbReference>
<dbReference type="STRING" id="180088.A0A1J8QIS5"/>
<dbReference type="GO" id="GO:0009092">
    <property type="term" value="P:homoserine metabolic process"/>
    <property type="evidence" value="ECO:0007669"/>
    <property type="project" value="TreeGrafter"/>
</dbReference>
<dbReference type="PANTHER" id="PTHR32268">
    <property type="entry name" value="HOMOSERINE O-ACETYLTRANSFERASE"/>
    <property type="match status" value="1"/>
</dbReference>
<feature type="domain" description="AB hydrolase-1" evidence="15">
    <location>
        <begin position="45"/>
        <end position="404"/>
    </location>
</feature>
<evidence type="ECO:0000256" key="13">
    <source>
        <dbReference type="RuleBase" id="RU363037"/>
    </source>
</evidence>
<dbReference type="EC" id="6.1.1.17" evidence="4"/>
<dbReference type="Gene3D" id="3.40.50.1820">
    <property type="entry name" value="alpha/beta hydrolase"/>
    <property type="match status" value="1"/>
</dbReference>
<evidence type="ECO:0000256" key="3">
    <source>
        <dbReference type="ARBA" id="ARBA00007894"/>
    </source>
</evidence>
<evidence type="ECO:0000259" key="15">
    <source>
        <dbReference type="Pfam" id="PF00561"/>
    </source>
</evidence>
<dbReference type="FunFam" id="3.40.50.620:FF:000045">
    <property type="entry name" value="Glutamate--tRNA ligase, mitochondrial"/>
    <property type="match status" value="1"/>
</dbReference>
<dbReference type="EMBL" id="LVVM01004136">
    <property type="protein sequence ID" value="OJA13505.1"/>
    <property type="molecule type" value="Genomic_DNA"/>
</dbReference>
<dbReference type="InterPro" id="IPR014729">
    <property type="entry name" value="Rossmann-like_a/b/a_fold"/>
</dbReference>
<evidence type="ECO:0000256" key="9">
    <source>
        <dbReference type="ARBA" id="ARBA00022917"/>
    </source>
</evidence>
<comment type="caution">
    <text evidence="17">The sequence shown here is derived from an EMBL/GenBank/DDBJ whole genome shotgun (WGS) entry which is preliminary data.</text>
</comment>
<dbReference type="GO" id="GO:0004818">
    <property type="term" value="F:glutamate-tRNA ligase activity"/>
    <property type="evidence" value="ECO:0007669"/>
    <property type="project" value="UniProtKB-EC"/>
</dbReference>
<dbReference type="GO" id="GO:0004414">
    <property type="term" value="F:homoserine O-acetyltransferase activity"/>
    <property type="evidence" value="ECO:0007669"/>
    <property type="project" value="TreeGrafter"/>
</dbReference>
<dbReference type="InterPro" id="IPR029058">
    <property type="entry name" value="AB_hydrolase_fold"/>
</dbReference>
<keyword evidence="9 13" id="KW-0648">Protein biosynthesis</keyword>
<keyword evidence="5 13" id="KW-0436">Ligase</keyword>
<dbReference type="OrthoDB" id="191364at2759"/>
<keyword evidence="7 13" id="KW-0547">Nucleotide-binding</keyword>
<dbReference type="Pfam" id="PF00561">
    <property type="entry name" value="Abhydrolase_1"/>
    <property type="match status" value="1"/>
</dbReference>
<keyword evidence="10 13" id="KW-0030">Aminoacyl-tRNA synthetase</keyword>
<keyword evidence="18" id="KW-1185">Reference proteome</keyword>
<feature type="compositionally biased region" description="Polar residues" evidence="14">
    <location>
        <begin position="266"/>
        <end position="289"/>
    </location>
</feature>
<feature type="region of interest" description="Disordered" evidence="14">
    <location>
        <begin position="254"/>
        <end position="293"/>
    </location>
</feature>
<comment type="similarity">
    <text evidence="2">Belongs to the AB hydrolase superfamily. MetX family.</text>
</comment>
<dbReference type="InterPro" id="IPR033910">
    <property type="entry name" value="GluRS_core"/>
</dbReference>
<evidence type="ECO:0000313" key="17">
    <source>
        <dbReference type="EMBL" id="OJA13505.1"/>
    </source>
</evidence>
<keyword evidence="6" id="KW-0808">Transferase</keyword>
<evidence type="ECO:0000256" key="11">
    <source>
        <dbReference type="ARBA" id="ARBA00030865"/>
    </source>
</evidence>
<dbReference type="PRINTS" id="PR00987">
    <property type="entry name" value="TRNASYNTHGLU"/>
</dbReference>
<sequence length="911" mass="101139">MSVLAPLVDQNIHIVSSFTLENGRILRDVPVAYKTWGKLNDTRDNVMIICHAFTGSADVEDWWGPLIGRGKAFDPNRFFIFCANVMGSPYGSASPVTINPDTGKPYGPEFPRTSIRDDVRLHKLVLDHLGVSSVAVAIGGSMGGMAVLEWPLCTPPAYVHHIIPLATSARHSAWCISWGEAQRQSIYSDPLYDDGYYVTQPSTGLAAARMAALLTYRSRDSFESRFGRRPQVSESGVVTPSSITCADQDLAAHNEGHKQVTRVRPQAQTSAVSSPPHSPTEGQDGTGSVTPPPLFSAQSYLRYQGAKFVARFDANCYIHITRKMDTHDVARGRTSPTTEDPPSLTAQSTALATVLATLPPRALVISIETDGLFTPSEQKELATHIPDAELVVIPSPDGHDGFLLEFEQINSHVLRFLRREFPELYEKDEEDIPEGDFLVKKTSLFGEAEADVTRWYMVLLRFAPSPTGALHLGGLRTALYNHLFAKKHGGKWILRIEDTDATRYVPTAVDGIRNALAWAGLPYDFDFRLGPGMDGPHGPYFQSERLDLYHSYTRRLLESGHAYRCFCSPDKLTATREKLARMGSNATYDKSCLHLTEEEVARRVRAGEKSIVRLNDDNLPDRPSPTDIVFGILRDAHASLPTDPVLLKSDLFPTYHLASVVDDHEMDITHVLRGEEWLPSLPLHLDLYSCLGLKPPQFAHLPILLNPNGTKMSKRNGDVSVLDFMRRGWEPEAMLNWLALAGWGVHHENGHPSPSGTPSSPPPDSTALMMLPELIEQFDLSSLTHRRNVLDPAKLAYLNKHHLMRSWQTEQGIAFQAKRVHDVVKAAFPHSPYTSVEYITRVISVLQGRITNLHDVPTLAPFFFVELDYALPEAQTMKRGLSSDDYGKSRTLPRTATSYSATRGFVTVDSV</sequence>
<dbReference type="NCBIfam" id="TIGR00464">
    <property type="entry name" value="gltX_bact"/>
    <property type="match status" value="1"/>
</dbReference>
<name>A0A1J8QIS5_9AGAM</name>
<dbReference type="GO" id="GO:0005739">
    <property type="term" value="C:mitochondrion"/>
    <property type="evidence" value="ECO:0007669"/>
    <property type="project" value="UniProtKB-SubCell"/>
</dbReference>
<feature type="domain" description="Glutamyl/glutaminyl-tRNA synthetase class Ib catalytic" evidence="16">
    <location>
        <begin position="458"/>
        <end position="749"/>
    </location>
</feature>
<accession>A0A1J8QIS5</accession>
<evidence type="ECO:0000256" key="5">
    <source>
        <dbReference type="ARBA" id="ARBA00022598"/>
    </source>
</evidence>
<evidence type="ECO:0000256" key="4">
    <source>
        <dbReference type="ARBA" id="ARBA00012835"/>
    </source>
</evidence>
<dbReference type="GO" id="GO:0005524">
    <property type="term" value="F:ATP binding"/>
    <property type="evidence" value="ECO:0007669"/>
    <property type="project" value="UniProtKB-KW"/>
</dbReference>
<evidence type="ECO:0000256" key="2">
    <source>
        <dbReference type="ARBA" id="ARBA00006886"/>
    </source>
</evidence>
<dbReference type="InterPro" id="IPR001412">
    <property type="entry name" value="aa-tRNA-synth_I_CS"/>
</dbReference>
<dbReference type="Proteomes" id="UP000183567">
    <property type="component" value="Unassembled WGS sequence"/>
</dbReference>